<dbReference type="EMBL" id="KB446540">
    <property type="protein sequence ID" value="EME43407.1"/>
    <property type="molecule type" value="Genomic_DNA"/>
</dbReference>
<proteinExistence type="predicted"/>
<reference evidence="2" key="1">
    <citation type="journal article" date="2012" name="PLoS Genet.">
        <title>The genomes of the fungal plant pathogens Cladosporium fulvum and Dothistroma septosporum reveal adaptation to different hosts and lifestyles but also signatures of common ancestry.</title>
        <authorList>
            <person name="de Wit P.J.G.M."/>
            <person name="van der Burgt A."/>
            <person name="Oekmen B."/>
            <person name="Stergiopoulos I."/>
            <person name="Abd-Elsalam K.A."/>
            <person name="Aerts A.L."/>
            <person name="Bahkali A.H."/>
            <person name="Beenen H.G."/>
            <person name="Chettri P."/>
            <person name="Cox M.P."/>
            <person name="Datema E."/>
            <person name="de Vries R.P."/>
            <person name="Dhillon B."/>
            <person name="Ganley A.R."/>
            <person name="Griffiths S.A."/>
            <person name="Guo Y."/>
            <person name="Hamelin R.C."/>
            <person name="Henrissat B."/>
            <person name="Kabir M.S."/>
            <person name="Jashni M.K."/>
            <person name="Kema G."/>
            <person name="Klaubauf S."/>
            <person name="Lapidus A."/>
            <person name="Levasseur A."/>
            <person name="Lindquist E."/>
            <person name="Mehrabi R."/>
            <person name="Ohm R.A."/>
            <person name="Owen T.J."/>
            <person name="Salamov A."/>
            <person name="Schwelm A."/>
            <person name="Schijlen E."/>
            <person name="Sun H."/>
            <person name="van den Burg H.A."/>
            <person name="van Ham R.C.H.J."/>
            <person name="Zhang S."/>
            <person name="Goodwin S.B."/>
            <person name="Grigoriev I.V."/>
            <person name="Collemare J."/>
            <person name="Bradshaw R.E."/>
        </authorList>
    </citation>
    <scope>NUCLEOTIDE SEQUENCE [LARGE SCALE GENOMIC DNA]</scope>
    <source>
        <strain evidence="2">NZE10 / CBS 128990</strain>
    </source>
</reference>
<organism evidence="1 2">
    <name type="scientific">Dothistroma septosporum (strain NZE10 / CBS 128990)</name>
    <name type="common">Red band needle blight fungus</name>
    <name type="synonym">Mycosphaerella pini</name>
    <dbReference type="NCBI Taxonomy" id="675120"/>
    <lineage>
        <taxon>Eukaryota</taxon>
        <taxon>Fungi</taxon>
        <taxon>Dikarya</taxon>
        <taxon>Ascomycota</taxon>
        <taxon>Pezizomycotina</taxon>
        <taxon>Dothideomycetes</taxon>
        <taxon>Dothideomycetidae</taxon>
        <taxon>Mycosphaerellales</taxon>
        <taxon>Mycosphaerellaceae</taxon>
        <taxon>Dothistroma</taxon>
    </lineage>
</organism>
<reference evidence="1 2" key="2">
    <citation type="journal article" date="2012" name="PLoS Pathog.">
        <title>Diverse lifestyles and strategies of plant pathogenesis encoded in the genomes of eighteen Dothideomycetes fungi.</title>
        <authorList>
            <person name="Ohm R.A."/>
            <person name="Feau N."/>
            <person name="Henrissat B."/>
            <person name="Schoch C.L."/>
            <person name="Horwitz B.A."/>
            <person name="Barry K.W."/>
            <person name="Condon B.J."/>
            <person name="Copeland A.C."/>
            <person name="Dhillon B."/>
            <person name="Glaser F."/>
            <person name="Hesse C.N."/>
            <person name="Kosti I."/>
            <person name="LaButti K."/>
            <person name="Lindquist E.A."/>
            <person name="Lucas S."/>
            <person name="Salamov A.A."/>
            <person name="Bradshaw R.E."/>
            <person name="Ciuffetti L."/>
            <person name="Hamelin R.C."/>
            <person name="Kema G.H.J."/>
            <person name="Lawrence C."/>
            <person name="Scott J.A."/>
            <person name="Spatafora J.W."/>
            <person name="Turgeon B.G."/>
            <person name="de Wit P.J.G.M."/>
            <person name="Zhong S."/>
            <person name="Goodwin S.B."/>
            <person name="Grigoriev I.V."/>
        </authorList>
    </citation>
    <scope>NUCLEOTIDE SEQUENCE [LARGE SCALE GENOMIC DNA]</scope>
    <source>
        <strain evidence="2">NZE10 / CBS 128990</strain>
    </source>
</reference>
<sequence length="237" mass="26677">MALIATQTPHSILLQSSGNACYPAGEASSVHLSLKYDFDTSLLAFNDITTLTGLENFEAWFKSLETALRPTNCWNIWRRREINDLEFIAASRSRRAGYKRRQVTVIKAEAFHTRLRSIIELVLSTIEPAVRKYINEPEMASFWTVDNVHDIIIDLFFLLSLEDAIARRPAGEMAQFSASFALSAFSQYTAVGCAMPLDDVVAQMQTVEEGVPDSLKKLVRRRKAELSKGIDKVKTNK</sequence>
<dbReference type="OMA" id="NIWRRRE"/>
<gene>
    <name evidence="1" type="ORF">DOTSEDRAFT_72717</name>
</gene>
<protein>
    <submittedName>
        <fullName evidence="1">Uncharacterized protein</fullName>
    </submittedName>
</protein>
<keyword evidence="2" id="KW-1185">Reference proteome</keyword>
<name>M2XLV5_DOTSN</name>
<accession>M2XLV5</accession>
<evidence type="ECO:0000313" key="2">
    <source>
        <dbReference type="Proteomes" id="UP000016933"/>
    </source>
</evidence>
<dbReference type="OrthoDB" id="10377679at2759"/>
<dbReference type="Proteomes" id="UP000016933">
    <property type="component" value="Unassembled WGS sequence"/>
</dbReference>
<dbReference type="AlphaFoldDB" id="M2XLV5"/>
<dbReference type="HOGENOM" id="CLU_1170622_0_0_1"/>
<evidence type="ECO:0000313" key="1">
    <source>
        <dbReference type="EMBL" id="EME43407.1"/>
    </source>
</evidence>